<feature type="signal peptide" evidence="1">
    <location>
        <begin position="1"/>
        <end position="18"/>
    </location>
</feature>
<proteinExistence type="predicted"/>
<reference evidence="2 3" key="1">
    <citation type="journal article" date="2013" name="PLoS ONE">
        <title>Poles Apart: Arctic and Antarctic Octadecabacter strains Share High Genome Plasticity and a New Type of Xanthorhodopsin.</title>
        <authorList>
            <person name="Vollmers J."/>
            <person name="Voget S."/>
            <person name="Dietrich S."/>
            <person name="Gollnow K."/>
            <person name="Smits M."/>
            <person name="Meyer K."/>
            <person name="Brinkhoff T."/>
            <person name="Simon M."/>
            <person name="Daniel R."/>
        </authorList>
    </citation>
    <scope>NUCLEOTIDE SEQUENCE [LARGE SCALE GENOMIC DNA]</scope>
    <source>
        <strain evidence="2 3">307</strain>
    </source>
</reference>
<dbReference type="InterPro" id="IPR002816">
    <property type="entry name" value="TraB/PrgY/GumN_fam"/>
</dbReference>
<keyword evidence="3" id="KW-1185">Reference proteome</keyword>
<dbReference type="CDD" id="cd14789">
    <property type="entry name" value="Tiki"/>
    <property type="match status" value="1"/>
</dbReference>
<dbReference type="PANTHER" id="PTHR40590">
    <property type="entry name" value="CYTOPLASMIC PROTEIN-RELATED"/>
    <property type="match status" value="1"/>
</dbReference>
<protein>
    <submittedName>
        <fullName evidence="2">Putative GumN family protein</fullName>
    </submittedName>
</protein>
<evidence type="ECO:0000313" key="2">
    <source>
        <dbReference type="EMBL" id="AGI66572.1"/>
    </source>
</evidence>
<dbReference type="STRING" id="391626.OAN307_c08510"/>
<dbReference type="KEGG" id="oat:OAN307_c08510"/>
<gene>
    <name evidence="2" type="ORF">OAN307_c08510</name>
</gene>
<evidence type="ECO:0000313" key="3">
    <source>
        <dbReference type="Proteomes" id="UP000005307"/>
    </source>
</evidence>
<dbReference type="AlphaFoldDB" id="M9R2W4"/>
<feature type="chain" id="PRO_5004102108" evidence="1">
    <location>
        <begin position="19"/>
        <end position="327"/>
    </location>
</feature>
<organism evidence="2 3">
    <name type="scientific">Octadecabacter antarcticus 307</name>
    <dbReference type="NCBI Taxonomy" id="391626"/>
    <lineage>
        <taxon>Bacteria</taxon>
        <taxon>Pseudomonadati</taxon>
        <taxon>Pseudomonadota</taxon>
        <taxon>Alphaproteobacteria</taxon>
        <taxon>Rhodobacterales</taxon>
        <taxon>Roseobacteraceae</taxon>
        <taxon>Octadecabacter</taxon>
    </lineage>
</organism>
<dbReference type="eggNOG" id="COG3735">
    <property type="taxonomic scope" value="Bacteria"/>
</dbReference>
<name>M9R2W4_9RHOB</name>
<dbReference type="PANTHER" id="PTHR40590:SF1">
    <property type="entry name" value="CYTOPLASMIC PROTEIN"/>
    <property type="match status" value="1"/>
</dbReference>
<dbReference type="HOGENOM" id="CLU_057525_1_0_5"/>
<dbReference type="InterPro" id="IPR047111">
    <property type="entry name" value="YbaP-like"/>
</dbReference>
<dbReference type="EMBL" id="CP003740">
    <property type="protein sequence ID" value="AGI66572.1"/>
    <property type="molecule type" value="Genomic_DNA"/>
</dbReference>
<accession>M9R2W4</accession>
<dbReference type="Proteomes" id="UP000005307">
    <property type="component" value="Chromosome"/>
</dbReference>
<dbReference type="OrthoDB" id="9806326at2"/>
<sequence length="327" mass="35869">MIRLLTLAFLTMPSLANAQCNADGIESLMAPADLVHLRDVAAATPYGQGLYWSAQKNGVELAIMGTMHLADPRHDDLVRRATPQLERADVLLVEATLEDQAAMQVYMAQNPDIMTITDGPTLPDRLDPDTWALIRDAATSRGVPGFMAAKMQPWFLSMTLAIPPCAMASMMAGDLGLDGLLMKDAAALNLPVMALEPWQDMLALLSSGTFDKQIDALHISLVDPDIQDAFISTLISSYFNEDTSYGWYINSHLIDHMPNVDPALFDAQLAELEEDLLNERNRNWIPVIEAAAASHNQIFIAFGAAHLFGDQGVLNLLADNDWTITRH</sequence>
<keyword evidence="1" id="KW-0732">Signal</keyword>
<dbReference type="RefSeq" id="WP_015498615.1">
    <property type="nucleotide sequence ID" value="NC_020911.1"/>
</dbReference>
<dbReference type="Pfam" id="PF01963">
    <property type="entry name" value="TraB_PrgY_gumN"/>
    <property type="match status" value="1"/>
</dbReference>
<evidence type="ECO:0000256" key="1">
    <source>
        <dbReference type="SAM" id="SignalP"/>
    </source>
</evidence>